<evidence type="ECO:0000256" key="13">
    <source>
        <dbReference type="ARBA" id="ARBA00049097"/>
    </source>
</evidence>
<evidence type="ECO:0000256" key="12">
    <source>
        <dbReference type="ARBA" id="ARBA00023027"/>
    </source>
</evidence>
<accession>A0A8H5A933</accession>
<comment type="cofactor">
    <cofactor evidence="1">
        <name>Fe cation</name>
        <dbReference type="ChEBI" id="CHEBI:24875"/>
    </cofactor>
</comment>
<sequence>MFQFLSQSKAAPATTDVPRALPASWYREPAMYELERRAVFSKRWLLVTHKSRFNKTGDYVRYQEAGFSFFLCQDREGNLNGFHNICRHRAYPVITKDEGNAKILACQYHGWSYGLSGKLAKAPRFENMDTFDTDSNGLFKVHVYVDHRGFVWINLDGNETPVPWEADFKGADKQPRLDNFNMDDYSFDHAWDMNGNYNWKTLVDNYNECYHCSVAHPGIAATSDLKTYKVETKGGQIQHYVQDKPGKESGLDVAPTFFFPNASVTMTTKYFYLMRVVPTSATTTSMQYEVYRHKDATDEEFQEIDQFFKQVESEDKDLCNAAQKNLNAGVYVTGDLNSFNEKGVLYFQRLLKGAVVQHRKEEQKDGKEIWPATRIAARSGIQEEVTNTGKEKTRTIQQQLVVLLSEAATPVDRDFGQSCTEMRRSSEVQVYKVPQQFAVDWVPPQLFMTLGNCCP</sequence>
<dbReference type="GO" id="GO:0051537">
    <property type="term" value="F:2 iron, 2 sulfur cluster binding"/>
    <property type="evidence" value="ECO:0007669"/>
    <property type="project" value="UniProtKB-KW"/>
</dbReference>
<dbReference type="PANTHER" id="PTHR43756:SF5">
    <property type="entry name" value="CHOLINE MONOOXYGENASE, CHLOROPLASTIC"/>
    <property type="match status" value="1"/>
</dbReference>
<dbReference type="GO" id="GO:0005506">
    <property type="term" value="F:iron ion binding"/>
    <property type="evidence" value="ECO:0007669"/>
    <property type="project" value="InterPro"/>
</dbReference>
<keyword evidence="8" id="KW-0479">Metal-binding</keyword>
<dbReference type="Pfam" id="PF00848">
    <property type="entry name" value="Ring_hydroxyl_A"/>
    <property type="match status" value="2"/>
</dbReference>
<reference evidence="15" key="1">
    <citation type="submission" date="2020-02" db="EMBL/GenBank/DDBJ databases">
        <title>Identification and distribution of gene clusters putatively required for synthesis of sphingolipid metabolism inhibitors in phylogenetically diverse species of the filamentous fungus Fusarium.</title>
        <authorList>
            <person name="Kim H.-S."/>
            <person name="Busman M."/>
            <person name="Brown D.W."/>
            <person name="Divon H."/>
            <person name="Uhlig S."/>
            <person name="Proctor R.H."/>
        </authorList>
    </citation>
    <scope>NUCLEOTIDE SEQUENCE [LARGE SCALE GENOMIC DNA]</scope>
    <source>
        <strain evidence="15">NRRL 39464</strain>
    </source>
</reference>
<protein>
    <recommendedName>
        <fullName evidence="6">Choline monooxygenase, chloroplastic</fullName>
        <ecNumber evidence="5">1.14.15.7</ecNumber>
    </recommendedName>
</protein>
<dbReference type="AlphaFoldDB" id="A0A8H5A933"/>
<evidence type="ECO:0000256" key="11">
    <source>
        <dbReference type="ARBA" id="ARBA00023014"/>
    </source>
</evidence>
<evidence type="ECO:0000256" key="1">
    <source>
        <dbReference type="ARBA" id="ARBA00001962"/>
    </source>
</evidence>
<dbReference type="SUPFAM" id="SSF50022">
    <property type="entry name" value="ISP domain"/>
    <property type="match status" value="1"/>
</dbReference>
<keyword evidence="11" id="KW-0411">Iron-sulfur</keyword>
<dbReference type="Pfam" id="PF00355">
    <property type="entry name" value="Rieske"/>
    <property type="match status" value="1"/>
</dbReference>
<dbReference type="PROSITE" id="PS51296">
    <property type="entry name" value="RIESKE"/>
    <property type="match status" value="1"/>
</dbReference>
<evidence type="ECO:0000256" key="8">
    <source>
        <dbReference type="ARBA" id="ARBA00022723"/>
    </source>
</evidence>
<evidence type="ECO:0000256" key="10">
    <source>
        <dbReference type="ARBA" id="ARBA00023004"/>
    </source>
</evidence>
<evidence type="ECO:0000256" key="6">
    <source>
        <dbReference type="ARBA" id="ARBA00014931"/>
    </source>
</evidence>
<evidence type="ECO:0000313" key="16">
    <source>
        <dbReference type="Proteomes" id="UP000558688"/>
    </source>
</evidence>
<dbReference type="Gene3D" id="2.102.10.10">
    <property type="entry name" value="Rieske [2Fe-2S] iron-sulphur domain"/>
    <property type="match status" value="1"/>
</dbReference>
<keyword evidence="9" id="KW-0560">Oxidoreductase</keyword>
<gene>
    <name evidence="15" type="ORF">FOXYS1_8948</name>
</gene>
<dbReference type="CDD" id="cd03469">
    <property type="entry name" value="Rieske_RO_Alpha_N"/>
    <property type="match status" value="1"/>
</dbReference>
<dbReference type="UniPathway" id="UPA00529">
    <property type="reaction ID" value="UER00430"/>
</dbReference>
<dbReference type="EC" id="1.14.15.7" evidence="5"/>
<evidence type="ECO:0000256" key="3">
    <source>
        <dbReference type="ARBA" id="ARBA00004866"/>
    </source>
</evidence>
<proteinExistence type="inferred from homology"/>
<dbReference type="GO" id="GO:0019133">
    <property type="term" value="F:choline monooxygenase activity"/>
    <property type="evidence" value="ECO:0007669"/>
    <property type="project" value="UniProtKB-EC"/>
</dbReference>
<feature type="domain" description="Rieske" evidence="14">
    <location>
        <begin position="44"/>
        <end position="142"/>
    </location>
</feature>
<comment type="similarity">
    <text evidence="4">Belongs to the choline monooxygenase family.</text>
</comment>
<keyword evidence="12" id="KW-0520">NAD</keyword>
<dbReference type="InterPro" id="IPR036922">
    <property type="entry name" value="Rieske_2Fe-2S_sf"/>
</dbReference>
<dbReference type="InterPro" id="IPR015879">
    <property type="entry name" value="Ring_hydroxy_dOase_asu_C_dom"/>
</dbReference>
<keyword evidence="7" id="KW-0001">2Fe-2S</keyword>
<evidence type="ECO:0000256" key="5">
    <source>
        <dbReference type="ARBA" id="ARBA00012763"/>
    </source>
</evidence>
<dbReference type="InterPro" id="IPR017941">
    <property type="entry name" value="Rieske_2Fe-2S"/>
</dbReference>
<evidence type="ECO:0000313" key="15">
    <source>
        <dbReference type="EMBL" id="KAF5260395.1"/>
    </source>
</evidence>
<evidence type="ECO:0000256" key="4">
    <source>
        <dbReference type="ARBA" id="ARBA00010848"/>
    </source>
</evidence>
<dbReference type="Proteomes" id="UP000558688">
    <property type="component" value="Unassembled WGS sequence"/>
</dbReference>
<evidence type="ECO:0000256" key="9">
    <source>
        <dbReference type="ARBA" id="ARBA00023002"/>
    </source>
</evidence>
<dbReference type="EMBL" id="JAAFOW010001494">
    <property type="protein sequence ID" value="KAF5260395.1"/>
    <property type="molecule type" value="Genomic_DNA"/>
</dbReference>
<dbReference type="SUPFAM" id="SSF55961">
    <property type="entry name" value="Bet v1-like"/>
    <property type="match status" value="1"/>
</dbReference>
<dbReference type="PRINTS" id="PR00090">
    <property type="entry name" value="RNGDIOXGNASE"/>
</dbReference>
<name>A0A8H5A933_FUSOX</name>
<dbReference type="InterPro" id="IPR001663">
    <property type="entry name" value="Rng_hydr_dOase-A"/>
</dbReference>
<dbReference type="InterPro" id="IPR015881">
    <property type="entry name" value="ARHD_Rieske_2Fe_2S"/>
</dbReference>
<dbReference type="PANTHER" id="PTHR43756">
    <property type="entry name" value="CHOLINE MONOOXYGENASE, CHLOROPLASTIC"/>
    <property type="match status" value="1"/>
</dbReference>
<evidence type="ECO:0000256" key="2">
    <source>
        <dbReference type="ARBA" id="ARBA00002149"/>
    </source>
</evidence>
<organism evidence="15 16">
    <name type="scientific">Fusarium oxysporum</name>
    <name type="common">Fusarium vascular wilt</name>
    <dbReference type="NCBI Taxonomy" id="5507"/>
    <lineage>
        <taxon>Eukaryota</taxon>
        <taxon>Fungi</taxon>
        <taxon>Dikarya</taxon>
        <taxon>Ascomycota</taxon>
        <taxon>Pezizomycotina</taxon>
        <taxon>Sordariomycetes</taxon>
        <taxon>Hypocreomycetidae</taxon>
        <taxon>Hypocreales</taxon>
        <taxon>Nectriaceae</taxon>
        <taxon>Fusarium</taxon>
        <taxon>Fusarium oxysporum species complex</taxon>
    </lineage>
</organism>
<dbReference type="Gene3D" id="3.90.380.10">
    <property type="entry name" value="Naphthalene 1,2-dioxygenase Alpha Subunit, Chain A, domain 1"/>
    <property type="match status" value="2"/>
</dbReference>
<comment type="caution">
    <text evidence="15">The sequence shown here is derived from an EMBL/GenBank/DDBJ whole genome shotgun (WGS) entry which is preliminary data.</text>
</comment>
<dbReference type="CDD" id="cd00680">
    <property type="entry name" value="RHO_alpha_C"/>
    <property type="match status" value="1"/>
</dbReference>
<comment type="function">
    <text evidence="2">Catalyzes the first step of the osmoprotectant glycine betaine synthesis.</text>
</comment>
<comment type="catalytic activity">
    <reaction evidence="13">
        <text>choline + 2 reduced [2Fe-2S]-[ferredoxin] + O2 + 2 H(+) = betaine aldehyde hydrate + 2 oxidized [2Fe-2S]-[ferredoxin] + H2O</text>
        <dbReference type="Rhea" id="RHEA:17769"/>
        <dbReference type="Rhea" id="RHEA-COMP:10000"/>
        <dbReference type="Rhea" id="RHEA-COMP:10001"/>
        <dbReference type="ChEBI" id="CHEBI:15354"/>
        <dbReference type="ChEBI" id="CHEBI:15377"/>
        <dbReference type="ChEBI" id="CHEBI:15378"/>
        <dbReference type="ChEBI" id="CHEBI:15379"/>
        <dbReference type="ChEBI" id="CHEBI:15870"/>
        <dbReference type="ChEBI" id="CHEBI:33737"/>
        <dbReference type="ChEBI" id="CHEBI:33738"/>
        <dbReference type="EC" id="1.14.15.7"/>
    </reaction>
</comment>
<dbReference type="PROSITE" id="PS00570">
    <property type="entry name" value="RING_HYDROXYL_ALPHA"/>
    <property type="match status" value="1"/>
</dbReference>
<evidence type="ECO:0000259" key="14">
    <source>
        <dbReference type="PROSITE" id="PS51296"/>
    </source>
</evidence>
<keyword evidence="10" id="KW-0408">Iron</keyword>
<dbReference type="GO" id="GO:0019285">
    <property type="term" value="P:glycine betaine biosynthetic process from choline"/>
    <property type="evidence" value="ECO:0007669"/>
    <property type="project" value="UniProtKB-UniPathway"/>
</dbReference>
<comment type="pathway">
    <text evidence="3">Amine and polyamine biosynthesis; betaine biosynthesis via choline pathway; betaine aldehyde from choline (monooxygenase route): step 1/1.</text>
</comment>
<evidence type="ECO:0000256" key="7">
    <source>
        <dbReference type="ARBA" id="ARBA00022714"/>
    </source>
</evidence>